<keyword evidence="4 8" id="KW-0732">Signal</keyword>
<evidence type="ECO:0000313" key="10">
    <source>
        <dbReference type="EMBL" id="TCV02515.1"/>
    </source>
</evidence>
<evidence type="ECO:0000256" key="7">
    <source>
        <dbReference type="ARBA" id="ARBA00023315"/>
    </source>
</evidence>
<dbReference type="Gene3D" id="2.40.160.20">
    <property type="match status" value="1"/>
</dbReference>
<gene>
    <name evidence="8" type="primary">pagP</name>
    <name evidence="10" type="ORF">EDC54_11622</name>
</gene>
<comment type="function">
    <text evidence="8">Transfers a fatty acid residue from the sn-1 position of a phospholipid to the N-linked hydroxyfatty acid chain on the proximal unit of lipid A or its precursors.</text>
</comment>
<feature type="site" description="Role in lipopolysaccharide recognition" evidence="8">
    <location>
        <position position="120"/>
    </location>
</feature>
<evidence type="ECO:0000256" key="6">
    <source>
        <dbReference type="ARBA" id="ARBA00023237"/>
    </source>
</evidence>
<protein>
    <recommendedName>
        <fullName evidence="8">Lipid A acyltransferase PagP</fullName>
        <ecNumber evidence="8">2.3.1.251</ecNumber>
    </recommendedName>
    <alternativeName>
        <fullName evidence="8">Lipid A acylation protein</fullName>
    </alternativeName>
</protein>
<comment type="similarity">
    <text evidence="2 8">Belongs to the lipid A palmitoyltransferase family.</text>
</comment>
<dbReference type="GO" id="GO:0009279">
    <property type="term" value="C:cell outer membrane"/>
    <property type="evidence" value="ECO:0007669"/>
    <property type="project" value="UniProtKB-SubCell"/>
</dbReference>
<keyword evidence="7 8" id="KW-0012">Acyltransferase</keyword>
<comment type="catalytic activity">
    <reaction evidence="8">
        <text>a lipid IIA + a 1,2-diacyl-sn-glycero-3-phosphocholine = a lipid IIB + a 2-acyl-sn-glycero-3-phosphocholine</text>
        <dbReference type="Rhea" id="RHEA:74283"/>
        <dbReference type="ChEBI" id="CHEBI:57643"/>
        <dbReference type="ChEBI" id="CHEBI:57875"/>
        <dbReference type="ChEBI" id="CHEBI:193144"/>
        <dbReference type="ChEBI" id="CHEBI:193145"/>
        <dbReference type="EC" id="2.3.1.251"/>
    </reaction>
</comment>
<feature type="region of interest" description="Disordered" evidence="9">
    <location>
        <begin position="62"/>
        <end position="82"/>
    </location>
</feature>
<feature type="active site" evidence="8">
    <location>
        <position position="154"/>
    </location>
</feature>
<evidence type="ECO:0000256" key="4">
    <source>
        <dbReference type="ARBA" id="ARBA00022729"/>
    </source>
</evidence>
<dbReference type="GO" id="GO:0016409">
    <property type="term" value="F:palmitoyltransferase activity"/>
    <property type="evidence" value="ECO:0007669"/>
    <property type="project" value="UniProtKB-ARBA"/>
</dbReference>
<comment type="caution">
    <text evidence="10">The sequence shown here is derived from an EMBL/GenBank/DDBJ whole genome shotgun (WGS) entry which is preliminary data.</text>
</comment>
<dbReference type="Pfam" id="PF07017">
    <property type="entry name" value="PagP"/>
    <property type="match status" value="1"/>
</dbReference>
<proteinExistence type="inferred from homology"/>
<dbReference type="EC" id="2.3.1.251" evidence="8"/>
<evidence type="ECO:0000256" key="9">
    <source>
        <dbReference type="SAM" id="MobiDB-lite"/>
    </source>
</evidence>
<accession>A0A4R3VHW8</accession>
<feature type="signal peptide" evidence="8">
    <location>
        <begin position="1"/>
        <end position="24"/>
    </location>
</feature>
<evidence type="ECO:0000256" key="3">
    <source>
        <dbReference type="ARBA" id="ARBA00022679"/>
    </source>
</evidence>
<dbReference type="NCBIfam" id="NF008271">
    <property type="entry name" value="PRK11045.1"/>
    <property type="match status" value="1"/>
</dbReference>
<dbReference type="RefSeq" id="WP_132458977.1">
    <property type="nucleotide sequence ID" value="NZ_JAWIZJ010000016.1"/>
</dbReference>
<evidence type="ECO:0000256" key="8">
    <source>
        <dbReference type="HAMAP-Rule" id="MF_00837"/>
    </source>
</evidence>
<keyword evidence="5 8" id="KW-0472">Membrane</keyword>
<evidence type="ECO:0000256" key="1">
    <source>
        <dbReference type="ARBA" id="ARBA00004442"/>
    </source>
</evidence>
<dbReference type="AlphaFoldDB" id="A0A4R3VHW8"/>
<keyword evidence="11" id="KW-1185">Reference proteome</keyword>
<feature type="active site" evidence="8">
    <location>
        <position position="155"/>
    </location>
</feature>
<dbReference type="EMBL" id="SMBY01000016">
    <property type="protein sequence ID" value="TCV02515.1"/>
    <property type="molecule type" value="Genomic_DNA"/>
</dbReference>
<evidence type="ECO:0000313" key="11">
    <source>
        <dbReference type="Proteomes" id="UP000295433"/>
    </source>
</evidence>
<dbReference type="GO" id="GO:0009245">
    <property type="term" value="P:lipid A biosynthetic process"/>
    <property type="evidence" value="ECO:0007669"/>
    <property type="project" value="UniProtKB-UniRule"/>
</dbReference>
<sequence length="239" mass="27368" precursor="true">MYLKKTLITLSLITPSVVPFLSYAAGNINHIEASDAGNQTYHPQSVNDSDILIRDSLADDNGAASHPADADSHPASEKKDESWWQRSKNNLSTTWNAPQNHDIYIPAITWHNRWTYDKDKTDRYNESPWGAGYGVSRLDKDGDWHGLYIMAFKDSYNKWEPIGGYGYEKRWRPTSDQDFQLGLGFTAGVTMRDNWKYIPIPVLLPLASISYNKLSFQATYIPGTYNNGNVFFAWFRWQI</sequence>
<feature type="active site" evidence="8">
    <location>
        <position position="111"/>
    </location>
</feature>
<keyword evidence="3 8" id="KW-0808">Transferase</keyword>
<comment type="catalytic activity">
    <reaction evidence="8">
        <text>a lipid IVA + a 1,2-diacyl-sn-glycero-3-phosphocholine = a lipid IVB + a 2-acyl-sn-glycero-3-phosphocholine</text>
        <dbReference type="Rhea" id="RHEA:74279"/>
        <dbReference type="ChEBI" id="CHEBI:57643"/>
        <dbReference type="ChEBI" id="CHEBI:57875"/>
        <dbReference type="ChEBI" id="CHEBI:176425"/>
        <dbReference type="ChEBI" id="CHEBI:193143"/>
        <dbReference type="EC" id="2.3.1.251"/>
    </reaction>
</comment>
<dbReference type="SUPFAM" id="SSF56925">
    <property type="entry name" value="OMPA-like"/>
    <property type="match status" value="1"/>
</dbReference>
<feature type="site" description="Role in the phospholipid gating" evidence="8">
    <location>
        <position position="225"/>
    </location>
</feature>
<feature type="chain" id="PRO_5021053182" description="Lipid A acyltransferase PagP" evidence="8">
    <location>
        <begin position="25"/>
        <end position="239"/>
    </location>
</feature>
<dbReference type="OrthoDB" id="9156803at2"/>
<comment type="subcellular location">
    <subcellularLocation>
        <location evidence="1 8">Cell outer membrane</location>
    </subcellularLocation>
</comment>
<dbReference type="InterPro" id="IPR009746">
    <property type="entry name" value="LipidA_acyl_PagP"/>
</dbReference>
<feature type="compositionally biased region" description="Basic and acidic residues" evidence="9">
    <location>
        <begin position="68"/>
        <end position="82"/>
    </location>
</feature>
<dbReference type="Proteomes" id="UP000295433">
    <property type="component" value="Unassembled WGS sequence"/>
</dbReference>
<dbReference type="InterPro" id="IPR011250">
    <property type="entry name" value="OMP/PagP_B-barrel"/>
</dbReference>
<keyword evidence="6 8" id="KW-0998">Cell outer membrane</keyword>
<name>A0A4R3VHW8_9GAMM</name>
<comment type="catalytic activity">
    <reaction evidence="8">
        <text>a lipid A + a 1,2-diacyl-sn-glycero-3-phosphocholine = a hepta-acyl lipid A + a 2-acyl-sn-glycero-3-phosphocholine</text>
        <dbReference type="Rhea" id="RHEA:74275"/>
        <dbReference type="ChEBI" id="CHEBI:57643"/>
        <dbReference type="ChEBI" id="CHEBI:57875"/>
        <dbReference type="ChEBI" id="CHEBI:193141"/>
        <dbReference type="ChEBI" id="CHEBI:193142"/>
        <dbReference type="EC" id="2.3.1.251"/>
    </reaction>
</comment>
<evidence type="ECO:0000256" key="2">
    <source>
        <dbReference type="ARBA" id="ARBA00006368"/>
    </source>
</evidence>
<reference evidence="10 11" key="1">
    <citation type="submission" date="2019-03" db="EMBL/GenBank/DDBJ databases">
        <title>Genomic Encyclopedia of Type Strains, Phase IV (KMG-IV): sequencing the most valuable type-strain genomes for metagenomic binning, comparative biology and taxonomic classification.</title>
        <authorList>
            <person name="Goeker M."/>
        </authorList>
    </citation>
    <scope>NUCLEOTIDE SEQUENCE [LARGE SCALE GENOMIC DNA]</scope>
    <source>
        <strain evidence="10 11">DSM 16730</strain>
    </source>
</reference>
<comment type="subunit">
    <text evidence="8">Homodimer.</text>
</comment>
<dbReference type="FunFam" id="2.40.160.20:FF:000002">
    <property type="entry name" value="Lipid A palmitoyltransferase PagP"/>
    <property type="match status" value="1"/>
</dbReference>
<dbReference type="HAMAP" id="MF_00837">
    <property type="entry name" value="PagP_transferase"/>
    <property type="match status" value="1"/>
</dbReference>
<organism evidence="10 11">
    <name type="scientific">Samsonia erythrinae</name>
    <dbReference type="NCBI Taxonomy" id="160434"/>
    <lineage>
        <taxon>Bacteria</taxon>
        <taxon>Pseudomonadati</taxon>
        <taxon>Pseudomonadota</taxon>
        <taxon>Gammaproteobacteria</taxon>
        <taxon>Enterobacterales</taxon>
        <taxon>Pectobacteriaceae</taxon>
        <taxon>Samsonia</taxon>
    </lineage>
</organism>
<evidence type="ECO:0000256" key="5">
    <source>
        <dbReference type="ARBA" id="ARBA00023136"/>
    </source>
</evidence>